<comment type="caution">
    <text evidence="1">The sequence shown here is derived from an EMBL/GenBank/DDBJ whole genome shotgun (WGS) entry which is preliminary data.</text>
</comment>
<organism evidence="1">
    <name type="scientific">bioreactor metagenome</name>
    <dbReference type="NCBI Taxonomy" id="1076179"/>
    <lineage>
        <taxon>unclassified sequences</taxon>
        <taxon>metagenomes</taxon>
        <taxon>ecological metagenomes</taxon>
    </lineage>
</organism>
<evidence type="ECO:0000313" key="1">
    <source>
        <dbReference type="EMBL" id="MPN49878.1"/>
    </source>
</evidence>
<dbReference type="EMBL" id="VSSQ01113536">
    <property type="protein sequence ID" value="MPN49878.1"/>
    <property type="molecule type" value="Genomic_DNA"/>
</dbReference>
<dbReference type="CDD" id="cd00657">
    <property type="entry name" value="Ferritin_like"/>
    <property type="match status" value="1"/>
</dbReference>
<reference evidence="1" key="1">
    <citation type="submission" date="2019-08" db="EMBL/GenBank/DDBJ databases">
        <authorList>
            <person name="Kucharzyk K."/>
            <person name="Murdoch R.W."/>
            <person name="Higgins S."/>
            <person name="Loffler F."/>
        </authorList>
    </citation>
    <scope>NUCLEOTIDE SEQUENCE</scope>
</reference>
<proteinExistence type="predicted"/>
<sequence length="127" mass="14676">MAQQDITSAELGEYTYPGNLNTAIGLIRNAVSGEREDELFYNYLISVAPTQEARNIIITIRNDERKHNRMFRRIYFDLTGRRLPISTESQFEKPTSYCDGIKKALLGELAAVQRYRRIVFALQNRIS</sequence>
<protein>
    <recommendedName>
        <fullName evidence="2">Rubrerythrin diiron-binding domain-containing protein</fullName>
    </recommendedName>
</protein>
<dbReference type="InterPro" id="IPR012347">
    <property type="entry name" value="Ferritin-like"/>
</dbReference>
<gene>
    <name evidence="1" type="ORF">SDC9_197502</name>
</gene>
<dbReference type="Gene3D" id="1.20.1260.10">
    <property type="match status" value="1"/>
</dbReference>
<dbReference type="SUPFAM" id="SSF47240">
    <property type="entry name" value="Ferritin-like"/>
    <property type="match status" value="1"/>
</dbReference>
<evidence type="ECO:0008006" key="2">
    <source>
        <dbReference type="Google" id="ProtNLM"/>
    </source>
</evidence>
<dbReference type="AlphaFoldDB" id="A0A645IEZ9"/>
<name>A0A645IEZ9_9ZZZZ</name>
<dbReference type="InterPro" id="IPR009078">
    <property type="entry name" value="Ferritin-like_SF"/>
</dbReference>
<accession>A0A645IEZ9</accession>